<feature type="transmembrane region" description="Helical" evidence="1">
    <location>
        <begin position="20"/>
        <end position="40"/>
    </location>
</feature>
<keyword evidence="4" id="KW-1185">Reference proteome</keyword>
<keyword evidence="1" id="KW-0812">Transmembrane</keyword>
<dbReference type="EMBL" id="CP122566">
    <property type="protein sequence ID" value="WGH93328.1"/>
    <property type="molecule type" value="Genomic_DNA"/>
</dbReference>
<dbReference type="Proteomes" id="UP001224674">
    <property type="component" value="Chromosome"/>
</dbReference>
<evidence type="ECO:0000313" key="3">
    <source>
        <dbReference type="EMBL" id="WGH93328.1"/>
    </source>
</evidence>
<evidence type="ECO:0000256" key="1">
    <source>
        <dbReference type="SAM" id="Phobius"/>
    </source>
</evidence>
<proteinExistence type="predicted"/>
<dbReference type="InterPro" id="IPR012495">
    <property type="entry name" value="TadE-like_dom"/>
</dbReference>
<dbReference type="GeneID" id="83694519"/>
<dbReference type="AlphaFoldDB" id="A0AAJ6DF27"/>
<evidence type="ECO:0000259" key="2">
    <source>
        <dbReference type="Pfam" id="PF07811"/>
    </source>
</evidence>
<reference evidence="3 4" key="1">
    <citation type="submission" date="2023-03" db="EMBL/GenBank/DDBJ databases">
        <title>Complete genome sequences of several Auritidibacter ignavus strains isolated from ear infections.</title>
        <authorList>
            <person name="Baehr T."/>
            <person name="Baumhoegger A.M."/>
        </authorList>
    </citation>
    <scope>NUCLEOTIDE SEQUENCE [LARGE SCALE GENOMIC DNA]</scope>
    <source>
        <strain evidence="3 4">BABAE-6</strain>
    </source>
</reference>
<accession>A0AAJ6DF27</accession>
<sequence>MWESIGSLRRERGSAVAESTMIIAVIAVLMVSIMQLAVIIHTRNTMIDAASAGARYAGLADKSVSDGVERAETLLTESIPGASQAQVSAQVSAVPGGDGAELITITVEHGIPMVGFVAAPVTWEVSGHAYSFTQ</sequence>
<keyword evidence="1" id="KW-1133">Transmembrane helix</keyword>
<keyword evidence="1" id="KW-0472">Membrane</keyword>
<dbReference type="RefSeq" id="WP_110100265.1">
    <property type="nucleotide sequence ID" value="NZ_CP122562.1"/>
</dbReference>
<dbReference type="Pfam" id="PF07811">
    <property type="entry name" value="TadE"/>
    <property type="match status" value="1"/>
</dbReference>
<name>A0AAJ6DF27_9MICC</name>
<evidence type="ECO:0000313" key="4">
    <source>
        <dbReference type="Proteomes" id="UP001224674"/>
    </source>
</evidence>
<protein>
    <submittedName>
        <fullName evidence="3">Pilus assembly protein</fullName>
    </submittedName>
</protein>
<gene>
    <name evidence="3" type="ORF">QDX21_00460</name>
</gene>
<organism evidence="3 4">
    <name type="scientific">Auritidibacter ignavus</name>
    <dbReference type="NCBI Taxonomy" id="678932"/>
    <lineage>
        <taxon>Bacteria</taxon>
        <taxon>Bacillati</taxon>
        <taxon>Actinomycetota</taxon>
        <taxon>Actinomycetes</taxon>
        <taxon>Micrococcales</taxon>
        <taxon>Micrococcaceae</taxon>
        <taxon>Auritidibacter</taxon>
    </lineage>
</organism>
<feature type="domain" description="TadE-like" evidence="2">
    <location>
        <begin position="13"/>
        <end position="55"/>
    </location>
</feature>